<evidence type="ECO:0000256" key="1">
    <source>
        <dbReference type="SAM" id="Phobius"/>
    </source>
</evidence>
<proteinExistence type="predicted"/>
<dbReference type="AlphaFoldDB" id="A0A1H1VFJ9"/>
<evidence type="ECO:0000313" key="2">
    <source>
        <dbReference type="EMBL" id="SDS82949.1"/>
    </source>
</evidence>
<keyword evidence="1" id="KW-0812">Transmembrane</keyword>
<protein>
    <recommendedName>
        <fullName evidence="4">GGDEF domain-containing protein, diguanylate cyclase (C-di-GMP synthetase) or its enzymatically inactive variants</fullName>
    </recommendedName>
</protein>
<dbReference type="EMBL" id="LT629770">
    <property type="protein sequence ID" value="SDS82949.1"/>
    <property type="molecule type" value="Genomic_DNA"/>
</dbReference>
<reference evidence="2 3" key="1">
    <citation type="submission" date="2016-10" db="EMBL/GenBank/DDBJ databases">
        <authorList>
            <person name="de Groot N.N."/>
        </authorList>
    </citation>
    <scope>NUCLEOTIDE SEQUENCE [LARGE SCALE GENOMIC DNA]</scope>
    <source>
        <strain evidence="2 3">DSM 15019</strain>
    </source>
</reference>
<name>A0A1H1VFJ9_9MICO</name>
<feature type="transmembrane region" description="Helical" evidence="1">
    <location>
        <begin position="193"/>
        <end position="211"/>
    </location>
</feature>
<dbReference type="GeneID" id="36299900"/>
<organism evidence="2 3">
    <name type="scientific">Microbacterium paraoxydans</name>
    <dbReference type="NCBI Taxonomy" id="199592"/>
    <lineage>
        <taxon>Bacteria</taxon>
        <taxon>Bacillati</taxon>
        <taxon>Actinomycetota</taxon>
        <taxon>Actinomycetes</taxon>
        <taxon>Micrococcales</taxon>
        <taxon>Microbacteriaceae</taxon>
        <taxon>Microbacterium</taxon>
    </lineage>
</organism>
<sequence>MTPLVPVSVDVTTSMVAVVTVLTAIVVGLATLARPSRATIVWGVAFGIGMLGAYLWLAGHHTGSPVLRAAASAIVVSFVPLVWIGVRMHFGRSAPWLPVVLALVGVPAALILTAGTRWYLPVFHVVFLAMAVFAGLLAWELLRGQPASRDIVLPLALAACGFVVVAVVSAGSALVSGGVSTEEQLSALRGMNAVGTIVVSTCAAFTLVLLVRVESATPGTDGAAERARERLRKAAAQKDPAWSILDIRLDDPTDLREASSSAGFRRIADRFHADICEALPATADAERVADDRAIVIIHGSDEAVRFHLRAILASVSIIDLEAPASGIRSSASIGWATAAVAGYDYGTLVAAAASAAERARDAGGDQWKRAQESDLTAV</sequence>
<feature type="transmembrane region" description="Helical" evidence="1">
    <location>
        <begin position="151"/>
        <end position="173"/>
    </location>
</feature>
<dbReference type="Gene3D" id="3.30.70.270">
    <property type="match status" value="1"/>
</dbReference>
<dbReference type="Proteomes" id="UP000182126">
    <property type="component" value="Chromosome I"/>
</dbReference>
<feature type="transmembrane region" description="Helical" evidence="1">
    <location>
        <begin position="118"/>
        <end position="139"/>
    </location>
</feature>
<evidence type="ECO:0000313" key="3">
    <source>
        <dbReference type="Proteomes" id="UP000182126"/>
    </source>
</evidence>
<keyword evidence="1" id="KW-1133">Transmembrane helix</keyword>
<feature type="transmembrane region" description="Helical" evidence="1">
    <location>
        <begin position="40"/>
        <end position="59"/>
    </location>
</feature>
<accession>A0A1H1VFJ9</accession>
<feature type="transmembrane region" description="Helical" evidence="1">
    <location>
        <begin position="12"/>
        <end position="33"/>
    </location>
</feature>
<dbReference type="InterPro" id="IPR043128">
    <property type="entry name" value="Rev_trsase/Diguanyl_cyclase"/>
</dbReference>
<feature type="transmembrane region" description="Helical" evidence="1">
    <location>
        <begin position="65"/>
        <end position="86"/>
    </location>
</feature>
<keyword evidence="1" id="KW-0472">Membrane</keyword>
<feature type="transmembrane region" description="Helical" evidence="1">
    <location>
        <begin position="93"/>
        <end position="112"/>
    </location>
</feature>
<gene>
    <name evidence="2" type="ORF">SAMN04489809_2785</name>
</gene>
<evidence type="ECO:0008006" key="4">
    <source>
        <dbReference type="Google" id="ProtNLM"/>
    </source>
</evidence>
<dbReference type="RefSeq" id="WP_060922135.1">
    <property type="nucleotide sequence ID" value="NZ_CBDRLI010000009.1"/>
</dbReference>